<keyword evidence="1" id="KW-0472">Membrane</keyword>
<feature type="transmembrane region" description="Helical" evidence="1">
    <location>
        <begin position="100"/>
        <end position="125"/>
    </location>
</feature>
<accession>A0A175JJH2</accession>
<keyword evidence="1" id="KW-0812">Transmembrane</keyword>
<dbReference type="Gene3D" id="3.30.2010.10">
    <property type="entry name" value="Metalloproteases ('zincins'), catalytic domain"/>
    <property type="match status" value="1"/>
</dbReference>
<dbReference type="VEuPathDB" id="AmoebaDB:EHI5A_087620"/>
<sequence>MEIKLCDIIIYIIGIGGCFCQIIKTIFGFKWYKNLQIQKESTLFMKEKEIKRMTENKERILRSEFWIQIYYLIITFGVIITPFVGFIFKKVKFGNDLLTNHVFIVVMSFINFVIGLPVLFTRVLVKYVNNYKEPMVTQIASYFGKFSLNIITNICILFILYYFSFHGMYILLTIINCCYYFITNIILIHIVLPQQSNQQLENEEIKSMIEETCKEYHISLKNIYVNDYMAISFCGIEEQKTLLIGKQFIEHCSKEEIKSYIIFNINNNFDKSVKYTLIESINVFCFYYLIEYLYFNSNQFYSIDNQYICIGMFLVLYFYENLSYFFTMTINSIEYYFNISQLNNIHPSQLSYFKSSILHLLQSLYFYGDELKKLHHLEKQERLIEQTRELKYMNPLYREGDDDDEGHDDDCECEQCEFKRRVVVQRQLLPNKDKANIEDLCNDFLSLIENSPNPSLFHLLSTLRLNEKKSI</sequence>
<organism evidence="2 3">
    <name type="scientific">Entamoeba histolytica</name>
    <dbReference type="NCBI Taxonomy" id="5759"/>
    <lineage>
        <taxon>Eukaryota</taxon>
        <taxon>Amoebozoa</taxon>
        <taxon>Evosea</taxon>
        <taxon>Archamoebae</taxon>
        <taxon>Mastigamoebida</taxon>
        <taxon>Entamoebidae</taxon>
        <taxon>Entamoeba</taxon>
    </lineage>
</organism>
<name>A0A175JJH2_ENTHI</name>
<proteinExistence type="predicted"/>
<dbReference type="VEuPathDB" id="AmoebaDB:EHI8A_159040"/>
<dbReference type="PROSITE" id="PS51257">
    <property type="entry name" value="PROKAR_LIPOPROTEIN"/>
    <property type="match status" value="1"/>
</dbReference>
<keyword evidence="1" id="KW-1133">Transmembrane helix</keyword>
<evidence type="ECO:0000313" key="2">
    <source>
        <dbReference type="EMBL" id="GAT93572.1"/>
    </source>
</evidence>
<dbReference type="VEuPathDB" id="AmoebaDB:EHI7A_137840"/>
<gene>
    <name evidence="2" type="ORF">CL6EHI_087310</name>
</gene>
<reference evidence="2 3" key="1">
    <citation type="submission" date="2016-05" db="EMBL/GenBank/DDBJ databases">
        <title>First whole genome sequencing of Entamoeba histolytica HM1:IMSS-clone-6.</title>
        <authorList>
            <person name="Mukherjee Avik.K."/>
            <person name="Izumyama S."/>
            <person name="Nakada-Tsukui K."/>
            <person name="Nozaki T."/>
        </authorList>
    </citation>
    <scope>NUCLEOTIDE SEQUENCE [LARGE SCALE GENOMIC DNA]</scope>
    <source>
        <strain evidence="2 3">HM1:IMSS clone 6</strain>
    </source>
</reference>
<feature type="transmembrane region" description="Helical" evidence="1">
    <location>
        <begin position="169"/>
        <end position="192"/>
    </location>
</feature>
<feature type="transmembrane region" description="Helical" evidence="1">
    <location>
        <begin position="300"/>
        <end position="319"/>
    </location>
</feature>
<protein>
    <submittedName>
        <fullName evidence="2">Uncharacterized protein</fullName>
    </submittedName>
</protein>
<dbReference type="EMBL" id="BDEQ01000001">
    <property type="protein sequence ID" value="GAT93572.1"/>
    <property type="molecule type" value="Genomic_DNA"/>
</dbReference>
<dbReference type="eggNOG" id="ENOG502R6PZ">
    <property type="taxonomic scope" value="Eukaryota"/>
</dbReference>
<evidence type="ECO:0000256" key="1">
    <source>
        <dbReference type="SAM" id="Phobius"/>
    </source>
</evidence>
<comment type="caution">
    <text evidence="2">The sequence shown here is derived from an EMBL/GenBank/DDBJ whole genome shotgun (WGS) entry which is preliminary data.</text>
</comment>
<evidence type="ECO:0000313" key="3">
    <source>
        <dbReference type="Proteomes" id="UP000078387"/>
    </source>
</evidence>
<dbReference type="AlphaFoldDB" id="A0A175JJH2"/>
<feature type="transmembrane region" description="Helical" evidence="1">
    <location>
        <begin position="146"/>
        <end position="163"/>
    </location>
</feature>
<dbReference type="VEuPathDB" id="AmoebaDB:EHI_087310"/>
<dbReference type="Proteomes" id="UP000078387">
    <property type="component" value="Unassembled WGS sequence"/>
</dbReference>
<dbReference type="VEuPathDB" id="AmoebaDB:KM1_230520"/>
<feature type="transmembrane region" description="Helical" evidence="1">
    <location>
        <begin position="69"/>
        <end position="88"/>
    </location>
</feature>
<feature type="transmembrane region" description="Helical" evidence="1">
    <location>
        <begin position="275"/>
        <end position="294"/>
    </location>
</feature>